<protein>
    <recommendedName>
        <fullName evidence="3">L-2-amino-thiazoline-4-carboxylic acid hydrolase</fullName>
    </recommendedName>
</protein>
<name>A0A2K4ZR95_9FIRM</name>
<dbReference type="InterPro" id="IPR046142">
    <property type="entry name" value="DUF6144"/>
</dbReference>
<dbReference type="Proteomes" id="UP000236311">
    <property type="component" value="Unassembled WGS sequence"/>
</dbReference>
<proteinExistence type="predicted"/>
<evidence type="ECO:0000313" key="2">
    <source>
        <dbReference type="Proteomes" id="UP000236311"/>
    </source>
</evidence>
<dbReference type="EMBL" id="OFSM01000140">
    <property type="protein sequence ID" value="SOY32988.1"/>
    <property type="molecule type" value="Genomic_DNA"/>
</dbReference>
<keyword evidence="2" id="KW-1185">Reference proteome</keyword>
<dbReference type="OrthoDB" id="2035251at2"/>
<gene>
    <name evidence="1" type="ORF">AMURIS_05756</name>
</gene>
<dbReference type="RefSeq" id="WP_016226243.1">
    <property type="nucleotide sequence ID" value="NZ_JANJZD010000104.1"/>
</dbReference>
<accession>A0A2K4ZR95</accession>
<sequence>MKNFSMPEQVSPTLEIDELMRLKHSLEKNVSREVAESIIKEIPLSINSTPDIRAEWVEKLSAILENRFDKKTVKNIRQECYCNENGRLEDTANNLKQLYLSLDKDLHRFVNALNENGAGWFIKDNQLYTKMFTCECPMLEKAKNSNSLTWCHCTAGYNKKLFEIVFEKPVYVEIVQSIRQGFDFCLLRITFQ</sequence>
<organism evidence="1 2">
    <name type="scientific">Acetatifactor muris</name>
    <dbReference type="NCBI Taxonomy" id="879566"/>
    <lineage>
        <taxon>Bacteria</taxon>
        <taxon>Bacillati</taxon>
        <taxon>Bacillota</taxon>
        <taxon>Clostridia</taxon>
        <taxon>Lachnospirales</taxon>
        <taxon>Lachnospiraceae</taxon>
        <taxon>Acetatifactor</taxon>
    </lineage>
</organism>
<dbReference type="AlphaFoldDB" id="A0A2K4ZR95"/>
<dbReference type="Pfam" id="PF19641">
    <property type="entry name" value="DUF6144"/>
    <property type="match status" value="1"/>
</dbReference>
<evidence type="ECO:0000313" key="1">
    <source>
        <dbReference type="EMBL" id="SOY32988.1"/>
    </source>
</evidence>
<reference evidence="1 2" key="1">
    <citation type="submission" date="2018-01" db="EMBL/GenBank/DDBJ databases">
        <authorList>
            <person name="Gaut B.S."/>
            <person name="Morton B.R."/>
            <person name="Clegg M.T."/>
            <person name="Duvall M.R."/>
        </authorList>
    </citation>
    <scope>NUCLEOTIDE SEQUENCE [LARGE SCALE GENOMIC DNA]</scope>
    <source>
        <strain evidence="1">GP69</strain>
    </source>
</reference>
<evidence type="ECO:0008006" key="3">
    <source>
        <dbReference type="Google" id="ProtNLM"/>
    </source>
</evidence>